<gene>
    <name evidence="2" type="ORF">TNIN_313781</name>
</gene>
<protein>
    <submittedName>
        <fullName evidence="2">Uncharacterized protein</fullName>
    </submittedName>
</protein>
<feature type="compositionally biased region" description="Polar residues" evidence="1">
    <location>
        <begin position="22"/>
        <end position="33"/>
    </location>
</feature>
<evidence type="ECO:0000256" key="1">
    <source>
        <dbReference type="SAM" id="MobiDB-lite"/>
    </source>
</evidence>
<reference evidence="2" key="1">
    <citation type="submission" date="2020-08" db="EMBL/GenBank/DDBJ databases">
        <title>Multicomponent nature underlies the extraordinary mechanical properties of spider dragline silk.</title>
        <authorList>
            <person name="Kono N."/>
            <person name="Nakamura H."/>
            <person name="Mori M."/>
            <person name="Yoshida Y."/>
            <person name="Ohtoshi R."/>
            <person name="Malay A.D."/>
            <person name="Moran D.A.P."/>
            <person name="Tomita M."/>
            <person name="Numata K."/>
            <person name="Arakawa K."/>
        </authorList>
    </citation>
    <scope>NUCLEOTIDE SEQUENCE</scope>
</reference>
<evidence type="ECO:0000313" key="3">
    <source>
        <dbReference type="Proteomes" id="UP000886998"/>
    </source>
</evidence>
<proteinExistence type="predicted"/>
<accession>A0A8X6XJ48</accession>
<organism evidence="2 3">
    <name type="scientific">Trichonephila inaurata madagascariensis</name>
    <dbReference type="NCBI Taxonomy" id="2747483"/>
    <lineage>
        <taxon>Eukaryota</taxon>
        <taxon>Metazoa</taxon>
        <taxon>Ecdysozoa</taxon>
        <taxon>Arthropoda</taxon>
        <taxon>Chelicerata</taxon>
        <taxon>Arachnida</taxon>
        <taxon>Araneae</taxon>
        <taxon>Araneomorphae</taxon>
        <taxon>Entelegynae</taxon>
        <taxon>Araneoidea</taxon>
        <taxon>Nephilidae</taxon>
        <taxon>Trichonephila</taxon>
        <taxon>Trichonephila inaurata</taxon>
    </lineage>
</organism>
<evidence type="ECO:0000313" key="2">
    <source>
        <dbReference type="EMBL" id="GFY54174.1"/>
    </source>
</evidence>
<sequence>MLNRPTANKDDPSTKKGPPVNQKGSKMRVSSSIPFGPSTRKITRREYSPCQPKTAEDQVNSDYPVPVQHEEQ</sequence>
<keyword evidence="3" id="KW-1185">Reference proteome</keyword>
<feature type="region of interest" description="Disordered" evidence="1">
    <location>
        <begin position="1"/>
        <end position="72"/>
    </location>
</feature>
<dbReference type="EMBL" id="BMAV01009748">
    <property type="protein sequence ID" value="GFY54174.1"/>
    <property type="molecule type" value="Genomic_DNA"/>
</dbReference>
<name>A0A8X6XJ48_9ARAC</name>
<dbReference type="AlphaFoldDB" id="A0A8X6XJ48"/>
<comment type="caution">
    <text evidence="2">The sequence shown here is derived from an EMBL/GenBank/DDBJ whole genome shotgun (WGS) entry which is preliminary data.</text>
</comment>
<dbReference type="Proteomes" id="UP000886998">
    <property type="component" value="Unassembled WGS sequence"/>
</dbReference>